<dbReference type="InterPro" id="IPR027417">
    <property type="entry name" value="P-loop_NTPase"/>
</dbReference>
<proteinExistence type="predicted"/>
<dbReference type="PANTHER" id="PTHR10887:SF495">
    <property type="entry name" value="HELICASE SENATAXIN ISOFORM X1-RELATED"/>
    <property type="match status" value="1"/>
</dbReference>
<dbReference type="EMBL" id="CVQH01024156">
    <property type="protein sequence ID" value="CRK36525.1"/>
    <property type="molecule type" value="Genomic_DNA"/>
</dbReference>
<gene>
    <name evidence="2" type="ORF">BN1708_020025</name>
</gene>
<dbReference type="InterPro" id="IPR045055">
    <property type="entry name" value="DNA2/NAM7-like"/>
</dbReference>
<feature type="non-terminal residue" evidence="2">
    <location>
        <position position="96"/>
    </location>
</feature>
<dbReference type="InterPro" id="IPR047187">
    <property type="entry name" value="SF1_C_Upf1"/>
</dbReference>
<dbReference type="PANTHER" id="PTHR10887">
    <property type="entry name" value="DNA2/NAM7 HELICASE FAMILY"/>
    <property type="match status" value="1"/>
</dbReference>
<dbReference type="STRING" id="100787.A0A0G4MR02"/>
<accession>A0A0G4MR02</accession>
<dbReference type="Pfam" id="PF13087">
    <property type="entry name" value="AAA_12"/>
    <property type="match status" value="1"/>
</dbReference>
<evidence type="ECO:0000259" key="1">
    <source>
        <dbReference type="Pfam" id="PF13087"/>
    </source>
</evidence>
<feature type="non-terminal residue" evidence="2">
    <location>
        <position position="1"/>
    </location>
</feature>
<dbReference type="GO" id="GO:0016604">
    <property type="term" value="C:nuclear body"/>
    <property type="evidence" value="ECO:0007669"/>
    <property type="project" value="TreeGrafter"/>
</dbReference>
<dbReference type="SUPFAM" id="SSF52540">
    <property type="entry name" value="P-loop containing nucleoside triphosphate hydrolases"/>
    <property type="match status" value="1"/>
</dbReference>
<evidence type="ECO:0000313" key="2">
    <source>
        <dbReference type="EMBL" id="CRK36525.1"/>
    </source>
</evidence>
<dbReference type="Proteomes" id="UP000044602">
    <property type="component" value="Unassembled WGS sequence"/>
</dbReference>
<dbReference type="CDD" id="cd18808">
    <property type="entry name" value="SF1_C_Upf1"/>
    <property type="match status" value="1"/>
</dbReference>
<sequence>QGRECEIIIFSCVRASPTGGIGFMKDIRRMNVGLTRAKSSLWILGDSRALMQGEFWAKLIDNAKQRNLYTQGDVLSMLQKPSHTLRPALPNAEYRE</sequence>
<dbReference type="Gene3D" id="3.40.50.300">
    <property type="entry name" value="P-loop containing nucleotide triphosphate hydrolases"/>
    <property type="match status" value="1"/>
</dbReference>
<protein>
    <recommendedName>
        <fullName evidence="1">DNA2/NAM7 helicase-like C-terminal domain-containing protein</fullName>
    </recommendedName>
</protein>
<evidence type="ECO:0000313" key="3">
    <source>
        <dbReference type="Proteomes" id="UP000044602"/>
    </source>
</evidence>
<reference evidence="2 3" key="1">
    <citation type="submission" date="2015-05" db="EMBL/GenBank/DDBJ databases">
        <authorList>
            <person name="Wang D.B."/>
            <person name="Wang M."/>
        </authorList>
    </citation>
    <scope>NUCLEOTIDE SEQUENCE [LARGE SCALE GENOMIC DNA]</scope>
    <source>
        <strain evidence="2">VL1</strain>
    </source>
</reference>
<dbReference type="GO" id="GO:0001147">
    <property type="term" value="F:transcription termination site sequence-specific DNA binding"/>
    <property type="evidence" value="ECO:0007669"/>
    <property type="project" value="TreeGrafter"/>
</dbReference>
<dbReference type="InterPro" id="IPR041679">
    <property type="entry name" value="DNA2/NAM7-like_C"/>
</dbReference>
<dbReference type="GO" id="GO:0006369">
    <property type="term" value="P:termination of RNA polymerase II transcription"/>
    <property type="evidence" value="ECO:0007669"/>
    <property type="project" value="TreeGrafter"/>
</dbReference>
<feature type="domain" description="DNA2/NAM7 helicase-like C-terminal" evidence="1">
    <location>
        <begin position="1"/>
        <end position="47"/>
    </location>
</feature>
<dbReference type="AlphaFoldDB" id="A0A0G4MR02"/>
<name>A0A0G4MR02_VERLO</name>
<organism evidence="2 3">
    <name type="scientific">Verticillium longisporum</name>
    <name type="common">Verticillium dahliae var. longisporum</name>
    <dbReference type="NCBI Taxonomy" id="100787"/>
    <lineage>
        <taxon>Eukaryota</taxon>
        <taxon>Fungi</taxon>
        <taxon>Dikarya</taxon>
        <taxon>Ascomycota</taxon>
        <taxon>Pezizomycotina</taxon>
        <taxon>Sordariomycetes</taxon>
        <taxon>Hypocreomycetidae</taxon>
        <taxon>Glomerellales</taxon>
        <taxon>Plectosphaerellaceae</taxon>
        <taxon>Verticillium</taxon>
    </lineage>
</organism>
<keyword evidence="3" id="KW-1185">Reference proteome</keyword>